<dbReference type="InterPro" id="IPR007345">
    <property type="entry name" value="Polysacch_pyruvyl_Trfase"/>
</dbReference>
<dbReference type="Proteomes" id="UP000033434">
    <property type="component" value="Unassembled WGS sequence"/>
</dbReference>
<accession>A0A0F6AAH1</accession>
<evidence type="ECO:0000259" key="1">
    <source>
        <dbReference type="Pfam" id="PF04230"/>
    </source>
</evidence>
<comment type="caution">
    <text evidence="2">The sequence shown here is derived from an EMBL/GenBank/DDBJ whole genome shotgun (WGS) entry which is preliminary data.</text>
</comment>
<feature type="domain" description="Polysaccharide pyruvyl transferase" evidence="1">
    <location>
        <begin position="17"/>
        <end position="305"/>
    </location>
</feature>
<gene>
    <name evidence="2" type="ORF">N479_15920</name>
</gene>
<dbReference type="Pfam" id="PF04230">
    <property type="entry name" value="PS_pyruv_trans"/>
    <property type="match status" value="1"/>
</dbReference>
<name>A0A0F6AAH1_9GAMM</name>
<reference evidence="2 3" key="1">
    <citation type="journal article" date="2015" name="BMC Genomics">
        <title>Genome mining reveals unlocked bioactive potential of marine Gram-negative bacteria.</title>
        <authorList>
            <person name="Machado H."/>
            <person name="Sonnenschein E.C."/>
            <person name="Melchiorsen J."/>
            <person name="Gram L."/>
        </authorList>
    </citation>
    <scope>NUCLEOTIDE SEQUENCE [LARGE SCALE GENOMIC DNA]</scope>
    <source>
        <strain evidence="2 3">S4054</strain>
    </source>
</reference>
<dbReference type="PANTHER" id="PTHR36836:SF1">
    <property type="entry name" value="COLANIC ACID BIOSYNTHESIS PROTEIN WCAK"/>
    <property type="match status" value="1"/>
</dbReference>
<organism evidence="2 3">
    <name type="scientific">Pseudoalteromonas luteoviolacea S4054</name>
    <dbReference type="NCBI Taxonomy" id="1129367"/>
    <lineage>
        <taxon>Bacteria</taxon>
        <taxon>Pseudomonadati</taxon>
        <taxon>Pseudomonadota</taxon>
        <taxon>Gammaproteobacteria</taxon>
        <taxon>Alteromonadales</taxon>
        <taxon>Pseudoalteromonadaceae</taxon>
        <taxon>Pseudoalteromonas</taxon>
    </lineage>
</organism>
<evidence type="ECO:0000313" key="3">
    <source>
        <dbReference type="Proteomes" id="UP000033434"/>
    </source>
</evidence>
<dbReference type="EMBL" id="AUXW01000153">
    <property type="protein sequence ID" value="KKE83153.1"/>
    <property type="molecule type" value="Genomic_DNA"/>
</dbReference>
<dbReference type="PANTHER" id="PTHR36836">
    <property type="entry name" value="COLANIC ACID BIOSYNTHESIS PROTEIN WCAK"/>
    <property type="match status" value="1"/>
</dbReference>
<protein>
    <recommendedName>
        <fullName evidence="1">Polysaccharide pyruvyl transferase domain-containing protein</fullName>
    </recommendedName>
</protein>
<dbReference type="AlphaFoldDB" id="A0A0F6AAH1"/>
<evidence type="ECO:0000313" key="2">
    <source>
        <dbReference type="EMBL" id="KKE83153.1"/>
    </source>
</evidence>
<proteinExistence type="predicted"/>
<dbReference type="PATRIC" id="fig|1129367.4.peg.3009"/>
<dbReference type="RefSeq" id="WP_046356573.1">
    <property type="nucleotide sequence ID" value="NZ_AUXW01000153.1"/>
</dbReference>
<sequence>MQSKHDIYVVGYYGMRNSGDDALMLASIEGAKSTFGSNNIAVNASNQYGLVRQLEVQGQAPMLFRGHQRVTHYKRAFNAKKIVFGGGSVLHSSRDIAQKCHMISLCGKQSSYAVGVGIEDFKTTADEKQCAKFLNKCHFTGVRDAKSFEIAKAIAPNANIAQTFDLAPSLLHYFGNSIQAIERRGVAFNFCQQAINAFGEADQLSERARISKAVKLMTAIWEMTREDIYLVDFNDHSTLGDNNVHEQILRKMPSYVPVKRIRYTVNPLRLLQSMAMFKAVIGMRLHAAVYAYMVNTPFINLQYHSKCKQWSKQIGMADMYQFDANDYDPLEVINITNQVVSGHCVAPTLPVEQAVALSMNNWSNEYEQHQILSCYPSVQ</sequence>